<evidence type="ECO:0000313" key="3">
    <source>
        <dbReference type="Proteomes" id="UP000295431"/>
    </source>
</evidence>
<dbReference type="AlphaFoldDB" id="A0A4R4NSB0"/>
<evidence type="ECO:0000256" key="1">
    <source>
        <dbReference type="SAM" id="SignalP"/>
    </source>
</evidence>
<gene>
    <name evidence="2" type="ORF">E1284_24350</name>
</gene>
<dbReference type="PROSITE" id="PS51257">
    <property type="entry name" value="PROKAR_LIPOPROTEIN"/>
    <property type="match status" value="1"/>
</dbReference>
<dbReference type="RefSeq" id="WP_131942455.1">
    <property type="nucleotide sequence ID" value="NZ_BAAAMX010000021.1"/>
</dbReference>
<reference evidence="2 3" key="1">
    <citation type="submission" date="2019-03" db="EMBL/GenBank/DDBJ databases">
        <title>Draft genome sequences of novel Actinobacteria.</title>
        <authorList>
            <person name="Sahin N."/>
            <person name="Ay H."/>
            <person name="Saygin H."/>
        </authorList>
    </citation>
    <scope>NUCLEOTIDE SEQUENCE [LARGE SCALE GENOMIC DNA]</scope>
    <source>
        <strain evidence="2 3">DSM 45347</strain>
    </source>
</reference>
<keyword evidence="3" id="KW-1185">Reference proteome</keyword>
<name>A0A4R4NSB0_9ACTN</name>
<evidence type="ECO:0008006" key="4">
    <source>
        <dbReference type="Google" id="ProtNLM"/>
    </source>
</evidence>
<protein>
    <recommendedName>
        <fullName evidence="4">Lipoprotein</fullName>
    </recommendedName>
</protein>
<keyword evidence="1" id="KW-0732">Signal</keyword>
<sequence>MIAPRLKPLTALPLAVLALGTAACGAGTENAKVECAHTVIGRAKSPCTVTFDRRGPSTATVLGRDVELLLTEPTRVTLTVAATEITVPLDDHEAQEANLNITIKSIGSGKVVIRFSEVAV</sequence>
<dbReference type="Proteomes" id="UP000295431">
    <property type="component" value="Unassembled WGS sequence"/>
</dbReference>
<organism evidence="2 3">
    <name type="scientific">Actinomadura bangladeshensis</name>
    <dbReference type="NCBI Taxonomy" id="453573"/>
    <lineage>
        <taxon>Bacteria</taxon>
        <taxon>Bacillati</taxon>
        <taxon>Actinomycetota</taxon>
        <taxon>Actinomycetes</taxon>
        <taxon>Streptosporangiales</taxon>
        <taxon>Thermomonosporaceae</taxon>
        <taxon>Actinomadura</taxon>
    </lineage>
</organism>
<feature type="chain" id="PRO_5038940258" description="Lipoprotein" evidence="1">
    <location>
        <begin position="26"/>
        <end position="120"/>
    </location>
</feature>
<feature type="signal peptide" evidence="1">
    <location>
        <begin position="1"/>
        <end position="25"/>
    </location>
</feature>
<dbReference type="EMBL" id="SMJW01000136">
    <property type="protein sequence ID" value="TDC12285.1"/>
    <property type="molecule type" value="Genomic_DNA"/>
</dbReference>
<comment type="caution">
    <text evidence="2">The sequence shown here is derived from an EMBL/GenBank/DDBJ whole genome shotgun (WGS) entry which is preliminary data.</text>
</comment>
<proteinExistence type="predicted"/>
<accession>A0A4R4NSB0</accession>
<dbReference type="OrthoDB" id="3482163at2"/>
<evidence type="ECO:0000313" key="2">
    <source>
        <dbReference type="EMBL" id="TDC12285.1"/>
    </source>
</evidence>